<dbReference type="RefSeq" id="WP_120720007.1">
    <property type="nucleotide sequence ID" value="NZ_CP032698.1"/>
</dbReference>
<dbReference type="AlphaFoldDB" id="A0A387H4Y6"/>
<sequence>MIVITAPTGQIGSQVLDALLDGGHSVRVRVIARDPSRLTPRTRERAEVVRGSHRDPATLADALRGADSMLWLVPPNPAADDIHEHYLGFTRPACEALADHGVERVVGVTSLGRAYGRPAGLLSPAFAMDDMIERTGVHYRALAMPFFMENLLHQAESIKAHGTFSLPNTADRPLATVATRDIAATAAALLVDGSWSGQDTVPVIGDTLSPDAMAHVLSEVLERPIGFQQVDERAYQETMTRYGMSAAWAQGLVDMAAAQNGGIYDAEHKATPSAAPTDFRRWCAEVLKPNLLDLNRS</sequence>
<dbReference type="PANTHER" id="PTHR43162:SF1">
    <property type="entry name" value="PRESTALK A DIFFERENTIATION PROTEIN A"/>
    <property type="match status" value="1"/>
</dbReference>
<dbReference type="Gene3D" id="3.40.50.720">
    <property type="entry name" value="NAD(P)-binding Rossmann-like Domain"/>
    <property type="match status" value="1"/>
</dbReference>
<dbReference type="Gene3D" id="3.90.25.10">
    <property type="entry name" value="UDP-galactose 4-epimerase, domain 1"/>
    <property type="match status" value="1"/>
</dbReference>
<dbReference type="Pfam" id="PF05368">
    <property type="entry name" value="NmrA"/>
    <property type="match status" value="1"/>
</dbReference>
<dbReference type="SUPFAM" id="SSF51735">
    <property type="entry name" value="NAD(P)-binding Rossmann-fold domains"/>
    <property type="match status" value="1"/>
</dbReference>
<reference evidence="2 3" key="1">
    <citation type="submission" date="2018-10" db="EMBL/GenBank/DDBJ databases">
        <title>Relationship between Morphology and Antimicrobial Activity in Streptomyces.</title>
        <authorList>
            <person name="Kang H.J."/>
            <person name="Kim S.B."/>
        </authorList>
    </citation>
    <scope>NUCLEOTIDE SEQUENCE [LARGE SCALE GENOMIC DNA]</scope>
    <source>
        <strain evidence="2 3">BH38</strain>
    </source>
</reference>
<dbReference type="PANTHER" id="PTHR43162">
    <property type="match status" value="1"/>
</dbReference>
<dbReference type="InterPro" id="IPR051604">
    <property type="entry name" value="Ergot_Alk_Oxidoreductase"/>
</dbReference>
<dbReference type="EC" id="1.7.-.-" evidence="2"/>
<evidence type="ECO:0000313" key="3">
    <source>
        <dbReference type="Proteomes" id="UP000271554"/>
    </source>
</evidence>
<dbReference type="KEGG" id="shun:DWB77_00924"/>
<feature type="domain" description="NmrA-like" evidence="1">
    <location>
        <begin position="2"/>
        <end position="245"/>
    </location>
</feature>
<proteinExistence type="predicted"/>
<name>A0A387H4Y6_9ACTN</name>
<dbReference type="EMBL" id="CP032698">
    <property type="protein sequence ID" value="AYG78815.1"/>
    <property type="molecule type" value="Genomic_DNA"/>
</dbReference>
<evidence type="ECO:0000313" key="2">
    <source>
        <dbReference type="EMBL" id="AYG78815.1"/>
    </source>
</evidence>
<dbReference type="Proteomes" id="UP000271554">
    <property type="component" value="Chromosome"/>
</dbReference>
<evidence type="ECO:0000259" key="1">
    <source>
        <dbReference type="Pfam" id="PF05368"/>
    </source>
</evidence>
<keyword evidence="3" id="KW-1185">Reference proteome</keyword>
<dbReference type="InterPro" id="IPR008030">
    <property type="entry name" value="NmrA-like"/>
</dbReference>
<gene>
    <name evidence="2" type="primary">azoB_2</name>
    <name evidence="2" type="ORF">DWB77_00924</name>
</gene>
<organism evidence="2 3">
    <name type="scientific">Streptomyces hundungensis</name>
    <dbReference type="NCBI Taxonomy" id="1077946"/>
    <lineage>
        <taxon>Bacteria</taxon>
        <taxon>Bacillati</taxon>
        <taxon>Actinomycetota</taxon>
        <taxon>Actinomycetes</taxon>
        <taxon>Kitasatosporales</taxon>
        <taxon>Streptomycetaceae</taxon>
        <taxon>Streptomyces</taxon>
    </lineage>
</organism>
<keyword evidence="2" id="KW-0560">Oxidoreductase</keyword>
<dbReference type="OrthoDB" id="4632815at2"/>
<accession>A0A387H4Y6</accession>
<protein>
    <submittedName>
        <fullName evidence="2">NAD(P)H azoreductase</fullName>
        <ecNumber evidence="2">1.7.-.-</ecNumber>
    </submittedName>
</protein>
<dbReference type="GO" id="GO:0016491">
    <property type="term" value="F:oxidoreductase activity"/>
    <property type="evidence" value="ECO:0007669"/>
    <property type="project" value="UniProtKB-KW"/>
</dbReference>
<dbReference type="InterPro" id="IPR036291">
    <property type="entry name" value="NAD(P)-bd_dom_sf"/>
</dbReference>